<dbReference type="EMBL" id="QWKP01000186">
    <property type="protein sequence ID" value="RHA41325.1"/>
    <property type="molecule type" value="Genomic_DNA"/>
</dbReference>
<reference evidence="1 2" key="1">
    <citation type="submission" date="2018-08" db="EMBL/GenBank/DDBJ databases">
        <title>Cellulomonas rhizosphaerae sp. nov., a novel actinomycete isolated from soil.</title>
        <authorList>
            <person name="Tian Y."/>
        </authorList>
    </citation>
    <scope>NUCLEOTIDE SEQUENCE [LARGE SCALE GENOMIC DNA]</scope>
    <source>
        <strain evidence="1 2">NEAU-TCZ24</strain>
    </source>
</reference>
<organism evidence="1 2">
    <name type="scientific">Cellulomonas rhizosphaerae</name>
    <dbReference type="NCBI Taxonomy" id="2293719"/>
    <lineage>
        <taxon>Bacteria</taxon>
        <taxon>Bacillati</taxon>
        <taxon>Actinomycetota</taxon>
        <taxon>Actinomycetes</taxon>
        <taxon>Micrococcales</taxon>
        <taxon>Cellulomonadaceae</taxon>
        <taxon>Cellulomonas</taxon>
    </lineage>
</organism>
<dbReference type="RefSeq" id="WP_118767073.1">
    <property type="nucleotide sequence ID" value="NZ_QWKP01000186.1"/>
</dbReference>
<evidence type="ECO:0000313" key="2">
    <source>
        <dbReference type="Proteomes" id="UP000283374"/>
    </source>
</evidence>
<gene>
    <name evidence="1" type="ORF">D1825_08865</name>
</gene>
<dbReference type="AlphaFoldDB" id="A0A413RM09"/>
<dbReference type="OrthoDB" id="3210980at2"/>
<comment type="caution">
    <text evidence="1">The sequence shown here is derived from an EMBL/GenBank/DDBJ whole genome shotgun (WGS) entry which is preliminary data.</text>
</comment>
<dbReference type="Proteomes" id="UP000283374">
    <property type="component" value="Unassembled WGS sequence"/>
</dbReference>
<evidence type="ECO:0000313" key="1">
    <source>
        <dbReference type="EMBL" id="RHA41325.1"/>
    </source>
</evidence>
<dbReference type="Pfam" id="PF11452">
    <property type="entry name" value="DUF3000"/>
    <property type="match status" value="1"/>
</dbReference>
<protein>
    <submittedName>
        <fullName evidence="1">DUF3000 domain-containing protein</fullName>
    </submittedName>
</protein>
<sequence length="194" mass="20605">MTPAGPQDVPAEFVRSLRSLRAVTLRPEVILDEVPGPARIAPYSAALTAEVRTERRSVSAAELASGRFVVLFDPAGHEAWEGSFRLVTLVRATLEAEVGSDPMLGEVAWSWFTDALASADLDPLAAGGTVTRVLSQSFGSLDVRSEQTELEIRASWTAADEDLAPHLRAWGALLCAAAGLPPLPDGVVSLAPRH</sequence>
<proteinExistence type="predicted"/>
<keyword evidence="2" id="KW-1185">Reference proteome</keyword>
<accession>A0A413RM09</accession>
<name>A0A413RM09_9CELL</name>
<dbReference type="InterPro" id="IPR021555">
    <property type="entry name" value="DUF3000"/>
</dbReference>